<sequence length="121" mass="13958">MKLKLFFITILLFILTACIPIRVIPKYSPDIYNGYKAIQAYQKKETIGHTDLQQREADIIECGVINLREGNLDLNTRYPNMTSDQVTIRHKNIDNCMKNKGYIIHSTEYCTNKGKPIGFCN</sequence>
<evidence type="ECO:0000313" key="2">
    <source>
        <dbReference type="Proteomes" id="UP000229970"/>
    </source>
</evidence>
<dbReference type="PROSITE" id="PS51257">
    <property type="entry name" value="PROKAR_LIPOPROTEIN"/>
    <property type="match status" value="1"/>
</dbReference>
<evidence type="ECO:0000313" key="1">
    <source>
        <dbReference type="EMBL" id="PIT47129.1"/>
    </source>
</evidence>
<dbReference type="AlphaFoldDB" id="A0A2N9XFM5"/>
<protein>
    <recommendedName>
        <fullName evidence="3">Lipoprotein</fullName>
    </recommendedName>
</protein>
<dbReference type="EMBL" id="MEIP01000019">
    <property type="protein sequence ID" value="PIT47129.1"/>
    <property type="molecule type" value="Genomic_DNA"/>
</dbReference>
<reference evidence="1 2" key="1">
    <citation type="journal article" date="2017" name="MBio">
        <title>Type VI secretion-mediated competition in the bee gut microbiome.</title>
        <authorList>
            <person name="Steele M.I."/>
            <person name="Kwong W.K."/>
            <person name="Powell J.E."/>
            <person name="Whiteley M."/>
            <person name="Moran N.A."/>
        </authorList>
    </citation>
    <scope>NUCLEOTIDE SEQUENCE [LARGE SCALE GENOMIC DNA]</scope>
    <source>
        <strain evidence="1 2">Ruf1-X</strain>
    </source>
</reference>
<comment type="caution">
    <text evidence="1">The sequence shown here is derived from an EMBL/GenBank/DDBJ whole genome shotgun (WGS) entry which is preliminary data.</text>
</comment>
<accession>A0A2N9XFM5</accession>
<name>A0A2N9XFM5_9NEIS</name>
<dbReference type="Proteomes" id="UP000229970">
    <property type="component" value="Unassembled WGS sequence"/>
</dbReference>
<gene>
    <name evidence="1" type="ORF">BHC46_07855</name>
</gene>
<dbReference type="RefSeq" id="WP_100139294.1">
    <property type="nucleotide sequence ID" value="NZ_MEIP01000019.1"/>
</dbReference>
<organism evidence="1 2">
    <name type="scientific">Snodgrassella alvi</name>
    <dbReference type="NCBI Taxonomy" id="1196083"/>
    <lineage>
        <taxon>Bacteria</taxon>
        <taxon>Pseudomonadati</taxon>
        <taxon>Pseudomonadota</taxon>
        <taxon>Betaproteobacteria</taxon>
        <taxon>Neisseriales</taxon>
        <taxon>Neisseriaceae</taxon>
        <taxon>Snodgrassella</taxon>
    </lineage>
</organism>
<evidence type="ECO:0008006" key="3">
    <source>
        <dbReference type="Google" id="ProtNLM"/>
    </source>
</evidence>
<proteinExistence type="predicted"/>